<keyword evidence="3" id="KW-1185">Reference proteome</keyword>
<feature type="compositionally biased region" description="Low complexity" evidence="1">
    <location>
        <begin position="14"/>
        <end position="31"/>
    </location>
</feature>
<reference evidence="2 3" key="1">
    <citation type="submission" date="2024-01" db="EMBL/GenBank/DDBJ databases">
        <title>A draft genome for the cacao thread blight pathogen Marasmiellus scandens.</title>
        <authorList>
            <person name="Baruah I.K."/>
            <person name="Leung J."/>
            <person name="Bukari Y."/>
            <person name="Amoako-Attah I."/>
            <person name="Meinhardt L.W."/>
            <person name="Bailey B.A."/>
            <person name="Cohen S.P."/>
        </authorList>
    </citation>
    <scope>NUCLEOTIDE SEQUENCE [LARGE SCALE GENOMIC DNA]</scope>
    <source>
        <strain evidence="2 3">GH-19</strain>
    </source>
</reference>
<evidence type="ECO:0008006" key="4">
    <source>
        <dbReference type="Google" id="ProtNLM"/>
    </source>
</evidence>
<comment type="caution">
    <text evidence="2">The sequence shown here is derived from an EMBL/GenBank/DDBJ whole genome shotgun (WGS) entry which is preliminary data.</text>
</comment>
<proteinExistence type="predicted"/>
<name>A0ABR1JIX6_9AGAR</name>
<dbReference type="EMBL" id="JBANRG010000014">
    <property type="protein sequence ID" value="KAK7460872.1"/>
    <property type="molecule type" value="Genomic_DNA"/>
</dbReference>
<gene>
    <name evidence="2" type="ORF">VKT23_008802</name>
</gene>
<evidence type="ECO:0000313" key="3">
    <source>
        <dbReference type="Proteomes" id="UP001498398"/>
    </source>
</evidence>
<evidence type="ECO:0000313" key="2">
    <source>
        <dbReference type="EMBL" id="KAK7460872.1"/>
    </source>
</evidence>
<organism evidence="2 3">
    <name type="scientific">Marasmiellus scandens</name>
    <dbReference type="NCBI Taxonomy" id="2682957"/>
    <lineage>
        <taxon>Eukaryota</taxon>
        <taxon>Fungi</taxon>
        <taxon>Dikarya</taxon>
        <taxon>Basidiomycota</taxon>
        <taxon>Agaricomycotina</taxon>
        <taxon>Agaricomycetes</taxon>
        <taxon>Agaricomycetidae</taxon>
        <taxon>Agaricales</taxon>
        <taxon>Marasmiineae</taxon>
        <taxon>Omphalotaceae</taxon>
        <taxon>Marasmiellus</taxon>
    </lineage>
</organism>
<protein>
    <recommendedName>
        <fullName evidence="4">F-box domain-containing protein</fullName>
    </recommendedName>
</protein>
<evidence type="ECO:0000256" key="1">
    <source>
        <dbReference type="SAM" id="MobiDB-lite"/>
    </source>
</evidence>
<sequence length="502" mass="56676">MHYYHQQLMEALRSASPVSSTSSNDSESNSSPLRGVDVSALNLALLPQDIIEEIADRLRYPILRTREHNELLLNEGFTNFAAARFHLSAFSRVCSSIRPTVERILYRNIHLDNVGWIHPTRRTWSNGKHYAHPAGSLRLLLRTLDQRPHLARFIKSVDLRWCEDDIYDSESYLETRRFLSLCSRLHRLSIDSLSWKFIDKVLMASPDSPTELRLGISSFSASCESRYMEILPTLFPRLRDLQVHLYGKGAPSRESELPITPNLYSSFNRKLQRLRVKLHVPDTAFESLASRVLFLASTAVEDLYIEGRPTLNIEHAPALPPFQPPICQSIRYLCLKDIDPFHAPSGSSNDVEITDRYGCSEVPLACMPSLMHLHLVRPRPLDRNAFRLLPYGVKSVSFSSYGIDSTKSSKDSKSDFVASVVESLNYLAEFSDSIRTKDASKACHLRSVKTYGAIPGDPWDLGDLRPLAVHCASVEVPFIEIGAAAQWCNSGIEPELILFFSS</sequence>
<dbReference type="Proteomes" id="UP001498398">
    <property type="component" value="Unassembled WGS sequence"/>
</dbReference>
<accession>A0ABR1JIX6</accession>
<feature type="region of interest" description="Disordered" evidence="1">
    <location>
        <begin position="14"/>
        <end position="33"/>
    </location>
</feature>